<dbReference type="Pfam" id="PF13954">
    <property type="entry name" value="PapC_N"/>
    <property type="match status" value="1"/>
</dbReference>
<evidence type="ECO:0000256" key="5">
    <source>
        <dbReference type="ARBA" id="ARBA00022558"/>
    </source>
</evidence>
<keyword evidence="6 10" id="KW-0812">Transmembrane</keyword>
<dbReference type="InterPro" id="IPR018030">
    <property type="entry name" value="Fimbrial_membr_usher_CS"/>
</dbReference>
<dbReference type="Pfam" id="PF13953">
    <property type="entry name" value="PapC_C"/>
    <property type="match status" value="1"/>
</dbReference>
<dbReference type="Pfam" id="PF00577">
    <property type="entry name" value="Usher"/>
    <property type="match status" value="1"/>
</dbReference>
<keyword evidence="4" id="KW-1134">Transmembrane beta strand</keyword>
<dbReference type="PROSITE" id="PS01151">
    <property type="entry name" value="FIMBRIAL_USHER"/>
    <property type="match status" value="1"/>
</dbReference>
<evidence type="ECO:0000256" key="3">
    <source>
        <dbReference type="ARBA" id="ARBA00022448"/>
    </source>
</evidence>
<proteinExistence type="inferred from homology"/>
<dbReference type="InterPro" id="IPR042186">
    <property type="entry name" value="FimD_plug_dom"/>
</dbReference>
<evidence type="ECO:0000313" key="14">
    <source>
        <dbReference type="EMBL" id="MCY0788511.1"/>
    </source>
</evidence>
<evidence type="ECO:0000256" key="1">
    <source>
        <dbReference type="ARBA" id="ARBA00004571"/>
    </source>
</evidence>
<sequence length="917" mass="99322">MNNITSQRPFFRYRPLAWLLLAATTPVMADDYFDPGFLNISGDNSDVDLSAFSQAGSVAEGEYTVSVFVNQQDTGQYTLNFVKNAQGQIAPEITPAQLETWGVNVPQVPELKHLPKDLPLTDLGTLIPDASARLELGRLRLDLSIPQVAMQPALSRNADPALWDNGIPALMMNYNLSAGRITNSYNEGLKTRNDNLFASVRAGANAGPWRLRSTITHTRFEYSGGRNESAGSQSRTTFTNTYLMRDIRPLRSSLQLGETSTGSDVFDGFSFRGLKLSSNEQMLPGQMRGYAPAVSGVANSNARVTVRQNGNIIYETYVAPGAFYINDIQQAGLSGDYDVTVTEADGTERQFVVPYSSLPVMLRPGGWKYEVAAGRYDGNITTSSRRSDFITGTLIYGLHNNVTLFGGALLAKDYQALNAGTGVSIGDFGAVSADVTHSTAKFTSENHQNDERKTGQSYRIRYSKSMMSTGTSVDLTALRYSTEHFYNFSEFNSQGYRLEEGVSPWTLQRRRTSFQTQLSQQMGQYGSLHFRANRDDYWGSDRTLTGLSLGYSNSIKGVSYGVNYNIDRVKDNNNHWPENRQLSLNVSVPFSLFSYGQNMQSMYATYSVTHDNTGRTQNNTGLSGSLADGRLSYSASQNWGNKNQVANTSLNTGWQGDKGSISAGYSYSDTTQALNMNASGGVLVHPEGITFSRSMGDSVALVSAPGAEGVSVNGGSAVTDSRGYAVAPYLSDYNKNSIGLDPATLPENVDLVQSNVNVYPTQGAVVKADFATRVGYQVLMTLKQGTKSVPFGAIATLIDSHSGEAISGITGDAGQVYLTGLPETGKLQVKWGETAAQQCQISFDLRHLTTSDDMPVRQVTYQCAGGGAEGEHITGTPVSADSTSTVHSLPAVTPSAEISAGVRWLKIQKNKTGSNQK</sequence>
<comment type="subcellular location">
    <subcellularLocation>
        <location evidence="1 10">Cell outer membrane</location>
        <topology evidence="1 10">Multi-pass membrane protein</topology>
    </subcellularLocation>
</comment>
<dbReference type="InterPro" id="IPR025885">
    <property type="entry name" value="PapC_N"/>
</dbReference>
<dbReference type="EMBL" id="JAPNMI010000001">
    <property type="protein sequence ID" value="MCY0788511.1"/>
    <property type="molecule type" value="Genomic_DNA"/>
</dbReference>
<keyword evidence="8 10" id="KW-0472">Membrane</keyword>
<dbReference type="Gene3D" id="2.60.40.2610">
    <property type="entry name" value="Outer membrane usher protein FimD, plug domain"/>
    <property type="match status" value="1"/>
</dbReference>
<feature type="domain" description="PapC N-terminal" evidence="13">
    <location>
        <begin position="32"/>
        <end position="177"/>
    </location>
</feature>
<evidence type="ECO:0000313" key="15">
    <source>
        <dbReference type="Proteomes" id="UP001076655"/>
    </source>
</evidence>
<evidence type="ECO:0000256" key="4">
    <source>
        <dbReference type="ARBA" id="ARBA00022452"/>
    </source>
</evidence>
<evidence type="ECO:0000256" key="7">
    <source>
        <dbReference type="ARBA" id="ARBA00022729"/>
    </source>
</evidence>
<comment type="caution">
    <text evidence="14">The sequence shown here is derived from an EMBL/GenBank/DDBJ whole genome shotgun (WGS) entry which is preliminary data.</text>
</comment>
<evidence type="ECO:0000256" key="9">
    <source>
        <dbReference type="ARBA" id="ARBA00023237"/>
    </source>
</evidence>
<evidence type="ECO:0000259" key="13">
    <source>
        <dbReference type="Pfam" id="PF13954"/>
    </source>
</evidence>
<dbReference type="Gene3D" id="2.60.40.2070">
    <property type="match status" value="1"/>
</dbReference>
<dbReference type="InterPro" id="IPR037224">
    <property type="entry name" value="PapC_N_sf"/>
</dbReference>
<dbReference type="FunFam" id="2.60.40.3110:FF:000001">
    <property type="entry name" value="Putative fimbrial outer membrane usher"/>
    <property type="match status" value="1"/>
</dbReference>
<dbReference type="RefSeq" id="WP_267785177.1">
    <property type="nucleotide sequence ID" value="NZ_JAPNMI010000001.1"/>
</dbReference>
<dbReference type="AlphaFoldDB" id="A0A9Q4CME4"/>
<dbReference type="InterPro" id="IPR025949">
    <property type="entry name" value="PapC-like_C"/>
</dbReference>
<evidence type="ECO:0000259" key="12">
    <source>
        <dbReference type="Pfam" id="PF13953"/>
    </source>
</evidence>
<keyword evidence="5 10" id="KW-1029">Fimbrium biogenesis</keyword>
<dbReference type="PANTHER" id="PTHR30451:SF21">
    <property type="entry name" value="FIMBRIAL USHER DOMAIN-CONTAINING PROTEIN YDET-RELATED"/>
    <property type="match status" value="1"/>
</dbReference>
<dbReference type="InterPro" id="IPR000015">
    <property type="entry name" value="Fimb_usher"/>
</dbReference>
<keyword evidence="3 10" id="KW-0813">Transport</keyword>
<feature type="signal peptide" evidence="11">
    <location>
        <begin position="1"/>
        <end position="29"/>
    </location>
</feature>
<evidence type="ECO:0000256" key="6">
    <source>
        <dbReference type="ARBA" id="ARBA00022692"/>
    </source>
</evidence>
<accession>A0A9Q4CME4</accession>
<evidence type="ECO:0000256" key="8">
    <source>
        <dbReference type="ARBA" id="ARBA00023136"/>
    </source>
</evidence>
<feature type="chain" id="PRO_5040183201" evidence="11">
    <location>
        <begin position="30"/>
        <end position="917"/>
    </location>
</feature>
<dbReference type="GO" id="GO:0009297">
    <property type="term" value="P:pilus assembly"/>
    <property type="evidence" value="ECO:0007669"/>
    <property type="project" value="InterPro"/>
</dbReference>
<dbReference type="SUPFAM" id="SSF141729">
    <property type="entry name" value="FimD N-terminal domain-like"/>
    <property type="match status" value="1"/>
</dbReference>
<reference evidence="14" key="1">
    <citation type="submission" date="2022-08" db="EMBL/GenBank/DDBJ databases">
        <authorList>
            <person name="Dale J.L."/>
        </authorList>
    </citation>
    <scope>NUCLEOTIDE SEQUENCE</scope>
    <source>
        <strain evidence="14">2022EL-00758</strain>
    </source>
</reference>
<evidence type="ECO:0000256" key="11">
    <source>
        <dbReference type="SAM" id="SignalP"/>
    </source>
</evidence>
<evidence type="ECO:0000256" key="10">
    <source>
        <dbReference type="RuleBase" id="RU003884"/>
    </source>
</evidence>
<keyword evidence="7 11" id="KW-0732">Signal</keyword>
<gene>
    <name evidence="14" type="ORF">N0392_02250</name>
</gene>
<organism evidence="14 15">
    <name type="scientific">Morganella morganii</name>
    <name type="common">Proteus morganii</name>
    <dbReference type="NCBI Taxonomy" id="582"/>
    <lineage>
        <taxon>Bacteria</taxon>
        <taxon>Pseudomonadati</taxon>
        <taxon>Pseudomonadota</taxon>
        <taxon>Gammaproteobacteria</taxon>
        <taxon>Enterobacterales</taxon>
        <taxon>Morganellaceae</taxon>
        <taxon>Morganella</taxon>
    </lineage>
</organism>
<dbReference type="Gene3D" id="2.60.40.3110">
    <property type="match status" value="1"/>
</dbReference>
<name>A0A9Q4CME4_MORMO</name>
<dbReference type="GO" id="GO:0009279">
    <property type="term" value="C:cell outer membrane"/>
    <property type="evidence" value="ECO:0007669"/>
    <property type="project" value="UniProtKB-SubCell"/>
</dbReference>
<dbReference type="GO" id="GO:0015473">
    <property type="term" value="F:fimbrial usher porin activity"/>
    <property type="evidence" value="ECO:0007669"/>
    <property type="project" value="InterPro"/>
</dbReference>
<dbReference type="InterPro" id="IPR043142">
    <property type="entry name" value="PapC-like_C_sf"/>
</dbReference>
<evidence type="ECO:0000256" key="2">
    <source>
        <dbReference type="ARBA" id="ARBA00008064"/>
    </source>
</evidence>
<feature type="domain" description="PapC-like C-terminal" evidence="12">
    <location>
        <begin position="779"/>
        <end position="845"/>
    </location>
</feature>
<dbReference type="Proteomes" id="UP001076655">
    <property type="component" value="Unassembled WGS sequence"/>
</dbReference>
<keyword evidence="9 10" id="KW-0998">Cell outer membrane</keyword>
<dbReference type="Gene3D" id="3.10.20.410">
    <property type="match status" value="1"/>
</dbReference>
<comment type="similarity">
    <text evidence="2 10">Belongs to the fimbrial export usher family.</text>
</comment>
<dbReference type="PANTHER" id="PTHR30451">
    <property type="entry name" value="OUTER MEMBRANE USHER PROTEIN"/>
    <property type="match status" value="1"/>
</dbReference>
<protein>
    <submittedName>
        <fullName evidence="14">Fimbrial biogenesis outer membrane usher protein</fullName>
    </submittedName>
</protein>